<protein>
    <submittedName>
        <fullName evidence="2">Uncharacterized protein</fullName>
    </submittedName>
</protein>
<evidence type="ECO:0000313" key="2">
    <source>
        <dbReference type="EMBL" id="KAK7273803.1"/>
    </source>
</evidence>
<evidence type="ECO:0000256" key="1">
    <source>
        <dbReference type="SAM" id="MobiDB-lite"/>
    </source>
</evidence>
<keyword evidence="3" id="KW-1185">Reference proteome</keyword>
<sequence>MSRCCSSLPLTPSSPNPSSSSPSTPTPISLPLTPSSSNPSSSSPSAPTPISRLPTPTTLLRHHSRRPIPTTLLRQHSHRANHQQITASTPPLNPTTHRNSIPSLPATHQHVTNPSPPPRTRATFPSFLLSQFQPLLPCAAITTLSFHPSSLS</sequence>
<dbReference type="AlphaFoldDB" id="A0AAN9IAP5"/>
<dbReference type="Proteomes" id="UP001372338">
    <property type="component" value="Unassembled WGS sequence"/>
</dbReference>
<evidence type="ECO:0000313" key="3">
    <source>
        <dbReference type="Proteomes" id="UP001372338"/>
    </source>
</evidence>
<organism evidence="2 3">
    <name type="scientific">Crotalaria pallida</name>
    <name type="common">Smooth rattlebox</name>
    <name type="synonym">Crotalaria striata</name>
    <dbReference type="NCBI Taxonomy" id="3830"/>
    <lineage>
        <taxon>Eukaryota</taxon>
        <taxon>Viridiplantae</taxon>
        <taxon>Streptophyta</taxon>
        <taxon>Embryophyta</taxon>
        <taxon>Tracheophyta</taxon>
        <taxon>Spermatophyta</taxon>
        <taxon>Magnoliopsida</taxon>
        <taxon>eudicotyledons</taxon>
        <taxon>Gunneridae</taxon>
        <taxon>Pentapetalae</taxon>
        <taxon>rosids</taxon>
        <taxon>fabids</taxon>
        <taxon>Fabales</taxon>
        <taxon>Fabaceae</taxon>
        <taxon>Papilionoideae</taxon>
        <taxon>50 kb inversion clade</taxon>
        <taxon>genistoids sensu lato</taxon>
        <taxon>core genistoids</taxon>
        <taxon>Crotalarieae</taxon>
        <taxon>Crotalaria</taxon>
    </lineage>
</organism>
<feature type="compositionally biased region" description="Low complexity" evidence="1">
    <location>
        <begin position="1"/>
        <end position="51"/>
    </location>
</feature>
<accession>A0AAN9IAP5</accession>
<feature type="compositionally biased region" description="Polar residues" evidence="1">
    <location>
        <begin position="82"/>
        <end position="102"/>
    </location>
</feature>
<comment type="caution">
    <text evidence="2">The sequence shown here is derived from an EMBL/GenBank/DDBJ whole genome shotgun (WGS) entry which is preliminary data.</text>
</comment>
<gene>
    <name evidence="2" type="ORF">RIF29_14866</name>
</gene>
<name>A0AAN9IAP5_CROPI</name>
<feature type="region of interest" description="Disordered" evidence="1">
    <location>
        <begin position="1"/>
        <end position="118"/>
    </location>
</feature>
<reference evidence="2 3" key="1">
    <citation type="submission" date="2024-01" db="EMBL/GenBank/DDBJ databases">
        <title>The genomes of 5 underutilized Papilionoideae crops provide insights into root nodulation and disease resistanc.</title>
        <authorList>
            <person name="Yuan L."/>
        </authorList>
    </citation>
    <scope>NUCLEOTIDE SEQUENCE [LARGE SCALE GENOMIC DNA]</scope>
    <source>
        <strain evidence="2">ZHUSHIDOU_FW_LH</strain>
        <tissue evidence="2">Leaf</tissue>
    </source>
</reference>
<dbReference type="EMBL" id="JAYWIO010000003">
    <property type="protein sequence ID" value="KAK7273803.1"/>
    <property type="molecule type" value="Genomic_DNA"/>
</dbReference>
<proteinExistence type="predicted"/>